<dbReference type="InterPro" id="IPR004103">
    <property type="entry name" value="Lyase_8_C"/>
</dbReference>
<dbReference type="InterPro" id="IPR006311">
    <property type="entry name" value="TAT_signal"/>
</dbReference>
<dbReference type="InterPro" id="IPR038970">
    <property type="entry name" value="Lyase_8"/>
</dbReference>
<proteinExistence type="inferred from homology"/>
<dbReference type="Pfam" id="PF02884">
    <property type="entry name" value="Lyase_8_C"/>
    <property type="match status" value="1"/>
</dbReference>
<dbReference type="Gene3D" id="1.50.10.100">
    <property type="entry name" value="Chondroitin AC/alginate lyase"/>
    <property type="match status" value="1"/>
</dbReference>
<evidence type="ECO:0000256" key="3">
    <source>
        <dbReference type="ARBA" id="ARBA00023239"/>
    </source>
</evidence>
<evidence type="ECO:0000313" key="8">
    <source>
        <dbReference type="EMBL" id="MDQ4213490.1"/>
    </source>
</evidence>
<sequence length="834" mass="87723">MMSPLDMNRRALLGLLGAGALVVAAGESASAGTRQGARTTTGGALAMGLSPFAATDDPLSVLIARRRVMLAGDGSAASVPELAGVLSGMSTKATDSWNAMVRPAATPGIWADLPLAGVSGTLLSGNMGVTFNRIFDLALAYSTAGCAQHGDAALAADLVDALTWLSANVYKAGASPVGNWWFWEIGVPRKAADICVLLHDVVPADLRTALMAAARYFTPDPNWRGRGTSFAETGANRTDKALSCALRGILDSRTDEIALARDALSDTVRAGRNSVFGYVTSGDGFYADGSFVQHTYLPYVGTYGVVTLGGIAEILSLLGGSDWDVTDPKKSVILDAVEATYAPFVWNGRMMEAVRGRAVSRQGEPDFVDGASAITAILLLAPGAGEPYRSRYLSLVKGWLLRCTDEKLYGLPTQTVAKSLLVTSALADSSITPADAPVYTRAFGDQDRLVHHRPNFSAVVNLSSKRIGRYEWGNKENNLGWYQGDGLTFFYSSADPAQYSADFWPTIDPYRLPGTTVTAAPRANGAADGTGIPRAFQAFGGGLALEERWGIQGMDHLNFDKSLSARKSWFFLDDKVVCLGAAITSASGFDVYTTVDNRSFAPGTVPNVRTDNRNRVLTAADGAITVKRNAHIMGHGGYVFLRGENVSGTIDVQVVPRSGDWHSINSGSDTGGTTDVKNRDYVTVTHHHGKDPSGGGYAYMVLPNVDHSVTFTESDAPTVEVLANNAQAQAIRVASLGLTLANFFQATPAGQTPASGAAVTGPCSLAVHTDSGRTTVALSDPSRTQTTAQVVLAGVAETTVIEGDDGVRVVSTSPLTLEFALDGHGHAKRVVLGA</sequence>
<keyword evidence="2 4" id="KW-0732">Signal</keyword>
<organism evidence="8 9">
    <name type="scientific">Microbacterium capsulatum</name>
    <dbReference type="NCBI Taxonomy" id="3041921"/>
    <lineage>
        <taxon>Bacteria</taxon>
        <taxon>Bacillati</taxon>
        <taxon>Actinomycetota</taxon>
        <taxon>Actinomycetes</taxon>
        <taxon>Micrococcales</taxon>
        <taxon>Microbacteriaceae</taxon>
        <taxon>Microbacterium</taxon>
    </lineage>
</organism>
<protein>
    <submittedName>
        <fullName evidence="8">Polysaccharide lyase 8 family protein</fullName>
    </submittedName>
</protein>
<dbReference type="InterPro" id="IPR011071">
    <property type="entry name" value="Lyase_8-like_C"/>
</dbReference>
<evidence type="ECO:0000256" key="4">
    <source>
        <dbReference type="SAM" id="SignalP"/>
    </source>
</evidence>
<evidence type="ECO:0000256" key="2">
    <source>
        <dbReference type="ARBA" id="ARBA00022729"/>
    </source>
</evidence>
<dbReference type="PROSITE" id="PS51318">
    <property type="entry name" value="TAT"/>
    <property type="match status" value="1"/>
</dbReference>
<keyword evidence="3 8" id="KW-0456">Lyase</keyword>
<comment type="caution">
    <text evidence="8">The sequence shown here is derived from an EMBL/GenBank/DDBJ whole genome shotgun (WGS) entry which is preliminary data.</text>
</comment>
<dbReference type="SUPFAM" id="SSF48230">
    <property type="entry name" value="Chondroitin AC/alginate lyase"/>
    <property type="match status" value="1"/>
</dbReference>
<dbReference type="Pfam" id="PF08124">
    <property type="entry name" value="Lyase_8_N"/>
    <property type="match status" value="1"/>
</dbReference>
<dbReference type="InterPro" id="IPR014718">
    <property type="entry name" value="GH-type_carb-bd"/>
</dbReference>
<evidence type="ECO:0000259" key="5">
    <source>
        <dbReference type="Pfam" id="PF02278"/>
    </source>
</evidence>
<dbReference type="InterPro" id="IPR012970">
    <property type="entry name" value="Lyase_8_alpha_N"/>
</dbReference>
<comment type="similarity">
    <text evidence="1">Belongs to the polysaccharide lyase 8 family.</text>
</comment>
<evidence type="ECO:0000259" key="7">
    <source>
        <dbReference type="Pfam" id="PF08124"/>
    </source>
</evidence>
<feature type="domain" description="Polysaccharide lyase family 8 C-terminal" evidence="6">
    <location>
        <begin position="720"/>
        <end position="788"/>
    </location>
</feature>
<dbReference type="GO" id="GO:0016829">
    <property type="term" value="F:lyase activity"/>
    <property type="evidence" value="ECO:0007669"/>
    <property type="project" value="UniProtKB-KW"/>
</dbReference>
<dbReference type="InterPro" id="IPR008929">
    <property type="entry name" value="Chondroitin_lyas"/>
</dbReference>
<evidence type="ECO:0000313" key="9">
    <source>
        <dbReference type="Proteomes" id="UP001230289"/>
    </source>
</evidence>
<evidence type="ECO:0000259" key="6">
    <source>
        <dbReference type="Pfam" id="PF02884"/>
    </source>
</evidence>
<gene>
    <name evidence="8" type="ORF">RBR11_06135</name>
</gene>
<feature type="domain" description="Polysaccharide lyase 8 N-terminal alpha-helical" evidence="7">
    <location>
        <begin position="81"/>
        <end position="397"/>
    </location>
</feature>
<feature type="chain" id="PRO_5045291197" evidence="4">
    <location>
        <begin position="26"/>
        <end position="834"/>
    </location>
</feature>
<dbReference type="PANTHER" id="PTHR38481">
    <property type="entry name" value="HYALURONATE LYASE"/>
    <property type="match status" value="1"/>
</dbReference>
<dbReference type="CDD" id="cd01083">
    <property type="entry name" value="GAG_Lyase"/>
    <property type="match status" value="1"/>
</dbReference>
<dbReference type="InterPro" id="IPR011013">
    <property type="entry name" value="Gal_mutarotase_sf_dom"/>
</dbReference>
<dbReference type="EMBL" id="JAVFCB010000003">
    <property type="protein sequence ID" value="MDQ4213490.1"/>
    <property type="molecule type" value="Genomic_DNA"/>
</dbReference>
<evidence type="ECO:0000256" key="1">
    <source>
        <dbReference type="ARBA" id="ARBA00006699"/>
    </source>
</evidence>
<accession>A0ABU0XEE5</accession>
<dbReference type="Gene3D" id="2.70.98.10">
    <property type="match status" value="1"/>
</dbReference>
<feature type="signal peptide" evidence="4">
    <location>
        <begin position="1"/>
        <end position="25"/>
    </location>
</feature>
<dbReference type="Proteomes" id="UP001230289">
    <property type="component" value="Unassembled WGS sequence"/>
</dbReference>
<reference evidence="8 9" key="1">
    <citation type="submission" date="2023-08" db="EMBL/GenBank/DDBJ databases">
        <title>Microbacterium sp. nov., isolated from a waste landfill.</title>
        <authorList>
            <person name="Wen W."/>
        </authorList>
    </citation>
    <scope>NUCLEOTIDE SEQUENCE [LARGE SCALE GENOMIC DNA]</scope>
    <source>
        <strain evidence="8 9">ASV81</strain>
    </source>
</reference>
<keyword evidence="9" id="KW-1185">Reference proteome</keyword>
<dbReference type="Gene3D" id="2.60.220.10">
    <property type="entry name" value="Polysaccharide lyase family 8-like, C-terminal"/>
    <property type="match status" value="1"/>
</dbReference>
<dbReference type="SUPFAM" id="SSF49863">
    <property type="entry name" value="Hyaluronate lyase-like, C-terminal domain"/>
    <property type="match status" value="1"/>
</dbReference>
<dbReference type="PANTHER" id="PTHR38481:SF1">
    <property type="entry name" value="HYALURONATE LYASE"/>
    <property type="match status" value="1"/>
</dbReference>
<dbReference type="Pfam" id="PF02278">
    <property type="entry name" value="Lyase_8"/>
    <property type="match status" value="1"/>
</dbReference>
<name>A0ABU0XEE5_9MICO</name>
<feature type="domain" description="Polysaccharide lyase family 8 central" evidence="5">
    <location>
        <begin position="441"/>
        <end position="706"/>
    </location>
</feature>
<dbReference type="SUPFAM" id="SSF74650">
    <property type="entry name" value="Galactose mutarotase-like"/>
    <property type="match status" value="1"/>
</dbReference>
<dbReference type="InterPro" id="IPR003159">
    <property type="entry name" value="Lyase_8_central_dom"/>
</dbReference>